<accession>A0A4Q2D2Y1</accession>
<protein>
    <submittedName>
        <fullName evidence="2">Uncharacterized protein</fullName>
    </submittedName>
</protein>
<gene>
    <name evidence="2" type="ORF">EST38_g12216</name>
</gene>
<evidence type="ECO:0000256" key="1">
    <source>
        <dbReference type="SAM" id="Coils"/>
    </source>
</evidence>
<feature type="coiled-coil region" evidence="1">
    <location>
        <begin position="20"/>
        <end position="48"/>
    </location>
</feature>
<proteinExistence type="predicted"/>
<evidence type="ECO:0000313" key="3">
    <source>
        <dbReference type="Proteomes" id="UP000290288"/>
    </source>
</evidence>
<keyword evidence="3" id="KW-1185">Reference proteome</keyword>
<dbReference type="Proteomes" id="UP000290288">
    <property type="component" value="Unassembled WGS sequence"/>
</dbReference>
<comment type="caution">
    <text evidence="2">The sequence shown here is derived from an EMBL/GenBank/DDBJ whole genome shotgun (WGS) entry which is preliminary data.</text>
</comment>
<dbReference type="AlphaFoldDB" id="A0A4Q2D2Y1"/>
<name>A0A4Q2D2Y1_9AGAR</name>
<keyword evidence="1" id="KW-0175">Coiled coil</keyword>
<sequence length="155" mass="16872">MAQGMVMGLEGGPQARSKRNVELENAVHDMMRDLLDAKEERVQVANEKVPGKFKTQVKLRLPDPLPDGAEKHIDPGGGVLFNPSWLVLSPLKDKVNSEFIVTAIARIKANGSVECTDKKLKGQVEQLFEQDGSENQQPVVGPAVYGVDSLPVAPF</sequence>
<evidence type="ECO:0000313" key="2">
    <source>
        <dbReference type="EMBL" id="RXW13637.1"/>
    </source>
</evidence>
<organism evidence="2 3">
    <name type="scientific">Candolleomyces aberdarensis</name>
    <dbReference type="NCBI Taxonomy" id="2316362"/>
    <lineage>
        <taxon>Eukaryota</taxon>
        <taxon>Fungi</taxon>
        <taxon>Dikarya</taxon>
        <taxon>Basidiomycota</taxon>
        <taxon>Agaricomycotina</taxon>
        <taxon>Agaricomycetes</taxon>
        <taxon>Agaricomycetidae</taxon>
        <taxon>Agaricales</taxon>
        <taxon>Agaricineae</taxon>
        <taxon>Psathyrellaceae</taxon>
        <taxon>Candolleomyces</taxon>
    </lineage>
</organism>
<dbReference type="EMBL" id="SDEE01000866">
    <property type="protein sequence ID" value="RXW13637.1"/>
    <property type="molecule type" value="Genomic_DNA"/>
</dbReference>
<reference evidence="2 3" key="1">
    <citation type="submission" date="2019-01" db="EMBL/GenBank/DDBJ databases">
        <title>Draft genome sequence of Psathyrella aberdarensis IHI B618.</title>
        <authorList>
            <person name="Buettner E."/>
            <person name="Kellner H."/>
        </authorList>
    </citation>
    <scope>NUCLEOTIDE SEQUENCE [LARGE SCALE GENOMIC DNA]</scope>
    <source>
        <strain evidence="2 3">IHI B618</strain>
    </source>
</reference>